<organism evidence="2 3">
    <name type="scientific">Roseateles asaccharophilus</name>
    <dbReference type="NCBI Taxonomy" id="582607"/>
    <lineage>
        <taxon>Bacteria</taxon>
        <taxon>Pseudomonadati</taxon>
        <taxon>Pseudomonadota</taxon>
        <taxon>Betaproteobacteria</taxon>
        <taxon>Burkholderiales</taxon>
        <taxon>Sphaerotilaceae</taxon>
        <taxon>Roseateles</taxon>
    </lineage>
</organism>
<feature type="signal peptide" evidence="1">
    <location>
        <begin position="1"/>
        <end position="41"/>
    </location>
</feature>
<dbReference type="EMBL" id="JAVDXV010000008">
    <property type="protein sequence ID" value="MDR7334695.1"/>
    <property type="molecule type" value="Genomic_DNA"/>
</dbReference>
<comment type="caution">
    <text evidence="2">The sequence shown here is derived from an EMBL/GenBank/DDBJ whole genome shotgun (WGS) entry which is preliminary data.</text>
</comment>
<protein>
    <recommendedName>
        <fullName evidence="4">Secreted protein</fullName>
    </recommendedName>
</protein>
<gene>
    <name evidence="2" type="ORF">J2X21_003859</name>
</gene>
<keyword evidence="3" id="KW-1185">Reference proteome</keyword>
<evidence type="ECO:0000313" key="3">
    <source>
        <dbReference type="Proteomes" id="UP001180825"/>
    </source>
</evidence>
<feature type="chain" id="PRO_5047022213" description="Secreted protein" evidence="1">
    <location>
        <begin position="42"/>
        <end position="250"/>
    </location>
</feature>
<sequence>MFRIFAIAARTHSRQAATWLRPLGLVCMLSLGAALSQPADATETAASVLLPKKPSELLVASDATWKPVLAVVHPLLEAKRAEWAQLTASQKIEWHIHQAVLAQSEGRWQAALDAVRAARDLQSSESGRQSAGLLNELLAQHALAGGDEADLRRRTATAVLAMNWAEVATAIQGIRQALATMDGRAVEALVANRMDASTTFTKGQANLAFVMQLLAARFQVQQVLPHRAALLMGLDDAIARRTAETAGEGR</sequence>
<dbReference type="Proteomes" id="UP001180825">
    <property type="component" value="Unassembled WGS sequence"/>
</dbReference>
<keyword evidence="1" id="KW-0732">Signal</keyword>
<name>A0ABU2ABX1_9BURK</name>
<dbReference type="RefSeq" id="WP_310331303.1">
    <property type="nucleotide sequence ID" value="NZ_JAVDXV010000008.1"/>
</dbReference>
<evidence type="ECO:0000256" key="1">
    <source>
        <dbReference type="SAM" id="SignalP"/>
    </source>
</evidence>
<evidence type="ECO:0008006" key="4">
    <source>
        <dbReference type="Google" id="ProtNLM"/>
    </source>
</evidence>
<reference evidence="2 3" key="1">
    <citation type="submission" date="2023-07" db="EMBL/GenBank/DDBJ databases">
        <title>Sorghum-associated microbial communities from plants grown in Nebraska, USA.</title>
        <authorList>
            <person name="Schachtman D."/>
        </authorList>
    </citation>
    <scope>NUCLEOTIDE SEQUENCE [LARGE SCALE GENOMIC DNA]</scope>
    <source>
        <strain evidence="2 3">BE316</strain>
    </source>
</reference>
<proteinExistence type="predicted"/>
<evidence type="ECO:0000313" key="2">
    <source>
        <dbReference type="EMBL" id="MDR7334695.1"/>
    </source>
</evidence>
<accession>A0ABU2ABX1</accession>